<dbReference type="PATRIC" id="fig|2234.7.peg.430"/>
<organism evidence="1 2">
    <name type="scientific">Archaeoglobus fulgidus</name>
    <dbReference type="NCBI Taxonomy" id="2234"/>
    <lineage>
        <taxon>Archaea</taxon>
        <taxon>Methanobacteriati</taxon>
        <taxon>Methanobacteriota</taxon>
        <taxon>Archaeoglobi</taxon>
        <taxon>Archaeoglobales</taxon>
        <taxon>Archaeoglobaceae</taxon>
        <taxon>Archaeoglobus</taxon>
    </lineage>
</organism>
<dbReference type="Proteomes" id="UP000054015">
    <property type="component" value="Unassembled WGS sequence"/>
</dbReference>
<proteinExistence type="predicted"/>
<evidence type="ECO:0000313" key="2">
    <source>
        <dbReference type="Proteomes" id="UP000054015"/>
    </source>
</evidence>
<dbReference type="GO" id="GO:0016810">
    <property type="term" value="F:hydrolase activity, acting on carbon-nitrogen (but not peptide) bonds"/>
    <property type="evidence" value="ECO:0007669"/>
    <property type="project" value="InterPro"/>
</dbReference>
<reference evidence="2" key="1">
    <citation type="journal article" date="2015" name="MBio">
        <title>Genome-Resolved Metagenomic Analysis Reveals Roles for Candidate Phyla and Other Microbial Community Members in Biogeochemical Transformations in Oil Reservoirs.</title>
        <authorList>
            <person name="Hu P."/>
            <person name="Tom L."/>
            <person name="Singh A."/>
            <person name="Thomas B.C."/>
            <person name="Baker B.J."/>
            <person name="Piceno Y.M."/>
            <person name="Andersen G.L."/>
            <person name="Banfield J.F."/>
        </authorList>
    </citation>
    <scope>NUCLEOTIDE SEQUENCE [LARGE SCALE GENOMIC DNA]</scope>
</reference>
<protein>
    <submittedName>
        <fullName evidence="1">5-methylthioadenosine/S-adenosylhomocysteine deaminase 2</fullName>
    </submittedName>
</protein>
<dbReference type="Gene3D" id="2.30.40.10">
    <property type="entry name" value="Urease, subunit C, domain 1"/>
    <property type="match status" value="1"/>
</dbReference>
<dbReference type="InterPro" id="IPR011059">
    <property type="entry name" value="Metal-dep_hydrolase_composite"/>
</dbReference>
<accession>A0A101DYY1</accession>
<name>A0A101DYY1_ARCFL</name>
<dbReference type="EMBL" id="LGEX01000112">
    <property type="protein sequence ID" value="KUK05494.1"/>
    <property type="molecule type" value="Genomic_DNA"/>
</dbReference>
<gene>
    <name evidence="1" type="ORF">XD48_2264</name>
</gene>
<evidence type="ECO:0000313" key="1">
    <source>
        <dbReference type="EMBL" id="KUK05494.1"/>
    </source>
</evidence>
<feature type="non-terminal residue" evidence="1">
    <location>
        <position position="72"/>
    </location>
</feature>
<dbReference type="SUPFAM" id="SSF51338">
    <property type="entry name" value="Composite domain of metallo-dependent hydrolases"/>
    <property type="match status" value="1"/>
</dbReference>
<comment type="caution">
    <text evidence="1">The sequence shown here is derived from an EMBL/GenBank/DDBJ whole genome shotgun (WGS) entry which is preliminary data.</text>
</comment>
<sequence length="72" mass="7760">MHDLVIRNGLCFINGEFVECSVGVDGNRITHVAKEVERGEIEIDAAGCLVMPGCFNAHTHAAMTLLRGYAEG</sequence>
<dbReference type="AlphaFoldDB" id="A0A101DYY1"/>